<name>A0ABR2U0R3_9ROSI</name>
<keyword evidence="2" id="KW-1185">Reference proteome</keyword>
<organism evidence="1 2">
    <name type="scientific">Hibiscus sabdariffa</name>
    <name type="common">roselle</name>
    <dbReference type="NCBI Taxonomy" id="183260"/>
    <lineage>
        <taxon>Eukaryota</taxon>
        <taxon>Viridiplantae</taxon>
        <taxon>Streptophyta</taxon>
        <taxon>Embryophyta</taxon>
        <taxon>Tracheophyta</taxon>
        <taxon>Spermatophyta</taxon>
        <taxon>Magnoliopsida</taxon>
        <taxon>eudicotyledons</taxon>
        <taxon>Gunneridae</taxon>
        <taxon>Pentapetalae</taxon>
        <taxon>rosids</taxon>
        <taxon>malvids</taxon>
        <taxon>Malvales</taxon>
        <taxon>Malvaceae</taxon>
        <taxon>Malvoideae</taxon>
        <taxon>Hibiscus</taxon>
    </lineage>
</organism>
<proteinExistence type="predicted"/>
<evidence type="ECO:0000313" key="1">
    <source>
        <dbReference type="EMBL" id="KAK9043335.1"/>
    </source>
</evidence>
<accession>A0ABR2U0R3</accession>
<gene>
    <name evidence="1" type="ORF">V6N11_071680</name>
</gene>
<reference evidence="1 2" key="1">
    <citation type="journal article" date="2024" name="G3 (Bethesda)">
        <title>Genome assembly of Hibiscus sabdariffa L. provides insights into metabolisms of medicinal natural products.</title>
        <authorList>
            <person name="Kim T."/>
        </authorList>
    </citation>
    <scope>NUCLEOTIDE SEQUENCE [LARGE SCALE GENOMIC DNA]</scope>
    <source>
        <strain evidence="1">TK-2024</strain>
        <tissue evidence="1">Old leaves</tissue>
    </source>
</reference>
<comment type="caution">
    <text evidence="1">The sequence shown here is derived from an EMBL/GenBank/DDBJ whole genome shotgun (WGS) entry which is preliminary data.</text>
</comment>
<evidence type="ECO:0000313" key="2">
    <source>
        <dbReference type="Proteomes" id="UP001396334"/>
    </source>
</evidence>
<protein>
    <submittedName>
        <fullName evidence="1">Uncharacterized protein</fullName>
    </submittedName>
</protein>
<dbReference type="Proteomes" id="UP001396334">
    <property type="component" value="Unassembled WGS sequence"/>
</dbReference>
<sequence length="71" mass="8141">MDSVVLLLSPLDMLINAERELSIPSEEFLGLSETGDLIDSLLGCLLREALIERVWEAKEMQLRKLHYLIKE</sequence>
<dbReference type="EMBL" id="JBBPBN010000003">
    <property type="protein sequence ID" value="KAK9043335.1"/>
    <property type="molecule type" value="Genomic_DNA"/>
</dbReference>